<dbReference type="SUPFAM" id="SSF51905">
    <property type="entry name" value="FAD/NAD(P)-binding domain"/>
    <property type="match status" value="1"/>
</dbReference>
<evidence type="ECO:0000256" key="1">
    <source>
        <dbReference type="SAM" id="SignalP"/>
    </source>
</evidence>
<comment type="caution">
    <text evidence="3">The sequence shown here is derived from an EMBL/GenBank/DDBJ whole genome shotgun (WGS) entry which is preliminary data.</text>
</comment>
<dbReference type="Gene3D" id="3.50.50.60">
    <property type="entry name" value="FAD/NAD(P)-binding domain"/>
    <property type="match status" value="1"/>
</dbReference>
<sequence length="503" mass="55696">MRFSLALLAFLSVVLGRTVDRSLNDQDVSLRKDATVLILGGGVTGVTAARTFHEQGIDSFKIVEALPQLGGRIQHLTFGVKGNEYVLETGPNWVQGTETKGGPENPIWGLVKKHGLKTQENDWTGSITTYDHTGQVNYLDVFDDAIDQFTNLTIAAGERVRKKLVDLSSRTGYSLVGAKPKTPQEAASEYYQLDWETGGTPEVSSMIANSWAANFTYDPDFGGFGDDNAMSIDQRGFRTFLQAEADTFLKPSQLVLNSTVTKIKYSASGVEVILAEGKKLTADYVLVTFSVGVLQGDNLVFEPALPDWKQEAIQGMTMETYTKIFFQFEKKFWFDTEMGLYADSERGRYPVWQSLDHAKFLPGSGIVFVTVTGDYSVRVEALPDAQVESEALGVLQAMFPTTTIPKPLAFHFPRWHSDPLFRGSYSNWPPSFNSGHHKNLGAPVTQKLWFAGEATSQKYFGFLHGAYFEGQNTALAMSKCIRGKGCVIPQHIEDVQNAKPYHI</sequence>
<feature type="domain" description="Amine oxidase" evidence="2">
    <location>
        <begin position="44"/>
        <end position="474"/>
    </location>
</feature>
<dbReference type="InterPro" id="IPR050281">
    <property type="entry name" value="Flavin_monoamine_oxidase"/>
</dbReference>
<keyword evidence="4" id="KW-1185">Reference proteome</keyword>
<evidence type="ECO:0000259" key="2">
    <source>
        <dbReference type="Pfam" id="PF01593"/>
    </source>
</evidence>
<dbReference type="GO" id="GO:0016491">
    <property type="term" value="F:oxidoreductase activity"/>
    <property type="evidence" value="ECO:0007669"/>
    <property type="project" value="InterPro"/>
</dbReference>
<reference evidence="3" key="1">
    <citation type="journal article" date="2021" name="New Phytol.">
        <title>Evolutionary innovations through gain and loss of genes in the ectomycorrhizal Boletales.</title>
        <authorList>
            <person name="Wu G."/>
            <person name="Miyauchi S."/>
            <person name="Morin E."/>
            <person name="Kuo A."/>
            <person name="Drula E."/>
            <person name="Varga T."/>
            <person name="Kohler A."/>
            <person name="Feng B."/>
            <person name="Cao Y."/>
            <person name="Lipzen A."/>
            <person name="Daum C."/>
            <person name="Hundley H."/>
            <person name="Pangilinan J."/>
            <person name="Johnson J."/>
            <person name="Barry K."/>
            <person name="LaButti K."/>
            <person name="Ng V."/>
            <person name="Ahrendt S."/>
            <person name="Min B."/>
            <person name="Choi I.G."/>
            <person name="Park H."/>
            <person name="Plett J.M."/>
            <person name="Magnuson J."/>
            <person name="Spatafora J.W."/>
            <person name="Nagy L.G."/>
            <person name="Henrissat B."/>
            <person name="Grigoriev I.V."/>
            <person name="Yang Z.L."/>
            <person name="Xu J."/>
            <person name="Martin F.M."/>
        </authorList>
    </citation>
    <scope>NUCLEOTIDE SEQUENCE</scope>
    <source>
        <strain evidence="3">KKN 215</strain>
    </source>
</reference>
<keyword evidence="1" id="KW-0732">Signal</keyword>
<dbReference type="EMBL" id="JAEVFJ010000013">
    <property type="protein sequence ID" value="KAH8101275.1"/>
    <property type="molecule type" value="Genomic_DNA"/>
</dbReference>
<dbReference type="PANTHER" id="PTHR10742:SF313">
    <property type="entry name" value="AMINE OXIDASE"/>
    <property type="match status" value="1"/>
</dbReference>
<dbReference type="Proteomes" id="UP000813824">
    <property type="component" value="Unassembled WGS sequence"/>
</dbReference>
<dbReference type="SUPFAM" id="SSF54373">
    <property type="entry name" value="FAD-linked reductases, C-terminal domain"/>
    <property type="match status" value="1"/>
</dbReference>
<feature type="chain" id="PRO_5035431805" description="Amine oxidase domain-containing protein" evidence="1">
    <location>
        <begin position="17"/>
        <end position="503"/>
    </location>
</feature>
<dbReference type="Gene3D" id="3.90.660.10">
    <property type="match status" value="1"/>
</dbReference>
<protein>
    <recommendedName>
        <fullName evidence="2">Amine oxidase domain-containing protein</fullName>
    </recommendedName>
</protein>
<dbReference type="OrthoDB" id="5046242at2759"/>
<dbReference type="GO" id="GO:0006598">
    <property type="term" value="P:polyamine catabolic process"/>
    <property type="evidence" value="ECO:0007669"/>
    <property type="project" value="TreeGrafter"/>
</dbReference>
<organism evidence="3 4">
    <name type="scientific">Cristinia sonorae</name>
    <dbReference type="NCBI Taxonomy" id="1940300"/>
    <lineage>
        <taxon>Eukaryota</taxon>
        <taxon>Fungi</taxon>
        <taxon>Dikarya</taxon>
        <taxon>Basidiomycota</taxon>
        <taxon>Agaricomycotina</taxon>
        <taxon>Agaricomycetes</taxon>
        <taxon>Agaricomycetidae</taxon>
        <taxon>Agaricales</taxon>
        <taxon>Pleurotineae</taxon>
        <taxon>Stephanosporaceae</taxon>
        <taxon>Cristinia</taxon>
    </lineage>
</organism>
<evidence type="ECO:0000313" key="4">
    <source>
        <dbReference type="Proteomes" id="UP000813824"/>
    </source>
</evidence>
<feature type="signal peptide" evidence="1">
    <location>
        <begin position="1"/>
        <end position="16"/>
    </location>
</feature>
<dbReference type="InterPro" id="IPR036188">
    <property type="entry name" value="FAD/NAD-bd_sf"/>
</dbReference>
<gene>
    <name evidence="3" type="ORF">BXZ70DRAFT_891972</name>
</gene>
<dbReference type="AlphaFoldDB" id="A0A8K0UP36"/>
<proteinExistence type="predicted"/>
<dbReference type="PANTHER" id="PTHR10742">
    <property type="entry name" value="FLAVIN MONOAMINE OXIDASE"/>
    <property type="match status" value="1"/>
</dbReference>
<evidence type="ECO:0000313" key="3">
    <source>
        <dbReference type="EMBL" id="KAH8101275.1"/>
    </source>
</evidence>
<name>A0A8K0UP36_9AGAR</name>
<accession>A0A8K0UP36</accession>
<dbReference type="InterPro" id="IPR002937">
    <property type="entry name" value="Amino_oxidase"/>
</dbReference>
<dbReference type="Pfam" id="PF01593">
    <property type="entry name" value="Amino_oxidase"/>
    <property type="match status" value="1"/>
</dbReference>